<sequence>MIQILVAGFLGLVLSLFGTPAFIKVVQRQGYGQFIREDGPSSHQTKRGTPTMGGVAILGAATVAYLISHLVVGLLTGQWTGPTISGLLALFLMLGMGFVGAIDDFTKITKKQNLGLTPKGKILLQGLIGSAFGVLALLFPNGEGQTPGSTAISTTRDTPLDLGFGQFSGGLVEALTSGRTVALVIVGLILFVIWVNLIATATTNAVNLTDGLDGLATGTAILVFSGYLLISMWQSDNLCSDPTTGALCYTVRDPSDLAVLAAGLIGALIGFLWWNTSPAKIFMGDTGSLGLGGALAAFAVLSRTELLLVTLAGLFVLITVSVILQVGWFKISGGKRIFKMAPLQHHFELKGWQEVTVVVRFWIIAGLFVAVSLAVFYGEWLIHNGGSFR</sequence>
<name>A0A5J5KZS0_9MICC</name>
<dbReference type="InterPro" id="IPR018480">
    <property type="entry name" value="PNAcMuramoyl-5peptid_Trfase_CS"/>
</dbReference>
<dbReference type="GO" id="GO:0051992">
    <property type="term" value="F:UDP-N-acetylmuramoyl-L-alanyl-D-glutamyl-meso-2,6-diaminopimelyl-D-alanyl-D-alanine:undecaprenyl-phosphate transferase activity"/>
    <property type="evidence" value="ECO:0007669"/>
    <property type="project" value="RHEA"/>
</dbReference>
<evidence type="ECO:0000256" key="5">
    <source>
        <dbReference type="ARBA" id="ARBA00022989"/>
    </source>
</evidence>
<feature type="transmembrane region" description="Helical" evidence="7">
    <location>
        <begin position="55"/>
        <end position="77"/>
    </location>
</feature>
<comment type="caution">
    <text evidence="10">The sequence shown here is derived from an EMBL/GenBank/DDBJ whole genome shotgun (WGS) entry which is preliminary data.</text>
</comment>
<keyword evidence="7 9" id="KW-0460">Magnesium</keyword>
<feature type="transmembrane region" description="Helical" evidence="7">
    <location>
        <begin position="211"/>
        <end position="230"/>
    </location>
</feature>
<comment type="subcellular location">
    <subcellularLocation>
        <location evidence="7">Cell membrane</location>
        <topology evidence="7">Multi-pass membrane protein</topology>
    </subcellularLocation>
    <subcellularLocation>
        <location evidence="1">Membrane</location>
        <topology evidence="1">Multi-pass membrane protein</topology>
    </subcellularLocation>
</comment>
<dbReference type="InterPro" id="IPR003524">
    <property type="entry name" value="PNAcMuramoyl-5peptid_Trfase"/>
</dbReference>
<comment type="similarity">
    <text evidence="2 7">Belongs to the glycosyltransferase 4 family. MraY subfamily.</text>
</comment>
<dbReference type="Proteomes" id="UP000325957">
    <property type="component" value="Unassembled WGS sequence"/>
</dbReference>
<feature type="transmembrane region" description="Helical" evidence="7">
    <location>
        <begin position="83"/>
        <end position="102"/>
    </location>
</feature>
<comment type="function">
    <text evidence="7">Catalyzes the initial step of the lipid cycle reactions in the biosynthesis of the cell wall peptidoglycan: transfers peptidoglycan precursor phospho-MurNAc-pentapeptide from UDP-MurNAc-pentapeptide onto the lipid carrier undecaprenyl phosphate, yielding undecaprenyl-pyrophosphoryl-MurNAc-pentapeptide, known as lipid I.</text>
</comment>
<dbReference type="EMBL" id="SZWF01000006">
    <property type="protein sequence ID" value="KAA9394425.1"/>
    <property type="molecule type" value="Genomic_DNA"/>
</dbReference>
<gene>
    <name evidence="7" type="primary">mraY</name>
    <name evidence="10" type="ORF">FCK90_06245</name>
</gene>
<keyword evidence="7" id="KW-0573">Peptidoglycan synthesis</keyword>
<feature type="transmembrane region" description="Helical" evidence="7">
    <location>
        <begin position="307"/>
        <end position="329"/>
    </location>
</feature>
<protein>
    <recommendedName>
        <fullName evidence="7 8">Phospho-N-acetylmuramoyl-pentapeptide-transferase</fullName>
        <ecNumber evidence="7 8">2.7.8.13</ecNumber>
    </recommendedName>
    <alternativeName>
        <fullName evidence="7">UDP-MurNAc-pentapeptide phosphotransferase</fullName>
    </alternativeName>
</protein>
<feature type="transmembrane region" description="Helical" evidence="7">
    <location>
        <begin position="180"/>
        <end position="199"/>
    </location>
</feature>
<keyword evidence="3 7" id="KW-0808">Transferase</keyword>
<dbReference type="PROSITE" id="PS01348">
    <property type="entry name" value="MRAY_2"/>
    <property type="match status" value="1"/>
</dbReference>
<dbReference type="GO" id="GO:0008360">
    <property type="term" value="P:regulation of cell shape"/>
    <property type="evidence" value="ECO:0007669"/>
    <property type="project" value="UniProtKB-KW"/>
</dbReference>
<keyword evidence="7 9" id="KW-0479">Metal-binding</keyword>
<keyword evidence="7" id="KW-0961">Cell wall biogenesis/degradation</keyword>
<evidence type="ECO:0000313" key="11">
    <source>
        <dbReference type="Proteomes" id="UP000325957"/>
    </source>
</evidence>
<keyword evidence="7" id="KW-0132">Cell division</keyword>
<keyword evidence="7" id="KW-1003">Cell membrane</keyword>
<keyword evidence="5 7" id="KW-1133">Transmembrane helix</keyword>
<dbReference type="PANTHER" id="PTHR22926:SF5">
    <property type="entry name" value="PHOSPHO-N-ACETYLMURAMOYL-PENTAPEPTIDE-TRANSFERASE HOMOLOG"/>
    <property type="match status" value="1"/>
</dbReference>
<keyword evidence="4 7" id="KW-0812">Transmembrane</keyword>
<dbReference type="GO" id="GO:0009252">
    <property type="term" value="P:peptidoglycan biosynthetic process"/>
    <property type="evidence" value="ECO:0007669"/>
    <property type="project" value="UniProtKB-UniRule"/>
</dbReference>
<dbReference type="PROSITE" id="PS01347">
    <property type="entry name" value="MRAY_1"/>
    <property type="match status" value="1"/>
</dbReference>
<feature type="transmembrane region" description="Helical" evidence="7">
    <location>
        <begin position="357"/>
        <end position="377"/>
    </location>
</feature>
<evidence type="ECO:0000256" key="7">
    <source>
        <dbReference type="HAMAP-Rule" id="MF_00038"/>
    </source>
</evidence>
<evidence type="ECO:0000256" key="3">
    <source>
        <dbReference type="ARBA" id="ARBA00022679"/>
    </source>
</evidence>
<dbReference type="GO" id="GO:0008963">
    <property type="term" value="F:phospho-N-acetylmuramoyl-pentapeptide-transferase activity"/>
    <property type="evidence" value="ECO:0007669"/>
    <property type="project" value="UniProtKB-UniRule"/>
</dbReference>
<evidence type="ECO:0000256" key="2">
    <source>
        <dbReference type="ARBA" id="ARBA00005583"/>
    </source>
</evidence>
<feature type="binding site" evidence="9">
    <location>
        <position position="207"/>
    </location>
    <ligand>
        <name>Mg(2+)</name>
        <dbReference type="ChEBI" id="CHEBI:18420"/>
    </ligand>
</feature>
<keyword evidence="6 7" id="KW-0472">Membrane</keyword>
<dbReference type="CDD" id="cd06852">
    <property type="entry name" value="GT_MraY"/>
    <property type="match status" value="1"/>
</dbReference>
<reference evidence="10 11" key="1">
    <citation type="submission" date="2019-05" db="EMBL/GenBank/DDBJ databases">
        <title>Kocuria coralli sp. nov., a novel actinobacterium isolated from coral reef seawater.</title>
        <authorList>
            <person name="Li J."/>
        </authorList>
    </citation>
    <scope>NUCLEOTIDE SEQUENCE [LARGE SCALE GENOMIC DNA]</scope>
    <source>
        <strain evidence="10 11">SCSIO 13007</strain>
    </source>
</reference>
<feature type="transmembrane region" description="Helical" evidence="7">
    <location>
        <begin position="122"/>
        <end position="139"/>
    </location>
</feature>
<organism evidence="10 11">
    <name type="scientific">Kocuria coralli</name>
    <dbReference type="NCBI Taxonomy" id="1461025"/>
    <lineage>
        <taxon>Bacteria</taxon>
        <taxon>Bacillati</taxon>
        <taxon>Actinomycetota</taxon>
        <taxon>Actinomycetes</taxon>
        <taxon>Micrococcales</taxon>
        <taxon>Micrococcaceae</taxon>
        <taxon>Kocuria</taxon>
    </lineage>
</organism>
<dbReference type="RefSeq" id="WP_158033449.1">
    <property type="nucleotide sequence ID" value="NZ_ML708615.1"/>
</dbReference>
<dbReference type="EC" id="2.7.8.13" evidence="7 8"/>
<dbReference type="UniPathway" id="UPA00219"/>
<feature type="transmembrane region" description="Helical" evidence="7">
    <location>
        <begin position="281"/>
        <end position="301"/>
    </location>
</feature>
<comment type="catalytic activity">
    <reaction evidence="7">
        <text>UDP-N-acetyl-alpha-D-muramoyl-L-alanyl-gamma-D-glutamyl-meso-2,6-diaminopimeloyl-D-alanyl-D-alanine + di-trans,octa-cis-undecaprenyl phosphate = di-trans,octa-cis-undecaprenyl diphospho-N-acetyl-alpha-D-muramoyl-L-alanyl-D-glutamyl-meso-2,6-diaminopimeloyl-D-alanyl-D-alanine + UMP</text>
        <dbReference type="Rhea" id="RHEA:28386"/>
        <dbReference type="ChEBI" id="CHEBI:57865"/>
        <dbReference type="ChEBI" id="CHEBI:60392"/>
        <dbReference type="ChEBI" id="CHEBI:61386"/>
        <dbReference type="ChEBI" id="CHEBI:61387"/>
        <dbReference type="EC" id="2.7.8.13"/>
    </reaction>
</comment>
<dbReference type="GO" id="GO:0051301">
    <property type="term" value="P:cell division"/>
    <property type="evidence" value="ECO:0007669"/>
    <property type="project" value="UniProtKB-KW"/>
</dbReference>
<accession>A0A5J5KZS0</accession>
<dbReference type="Pfam" id="PF10555">
    <property type="entry name" value="MraY_sig1"/>
    <property type="match status" value="1"/>
</dbReference>
<dbReference type="GO" id="GO:0005886">
    <property type="term" value="C:plasma membrane"/>
    <property type="evidence" value="ECO:0007669"/>
    <property type="project" value="UniProtKB-SubCell"/>
</dbReference>
<comment type="cofactor">
    <cofactor evidence="7 9">
        <name>Mg(2+)</name>
        <dbReference type="ChEBI" id="CHEBI:18420"/>
    </cofactor>
</comment>
<evidence type="ECO:0000256" key="1">
    <source>
        <dbReference type="ARBA" id="ARBA00004141"/>
    </source>
</evidence>
<evidence type="ECO:0000256" key="9">
    <source>
        <dbReference type="PIRSR" id="PIRSR600715-1"/>
    </source>
</evidence>
<evidence type="ECO:0000256" key="8">
    <source>
        <dbReference type="NCBIfam" id="TIGR00445"/>
    </source>
</evidence>
<keyword evidence="7" id="KW-0131">Cell cycle</keyword>
<dbReference type="GO" id="GO:0046872">
    <property type="term" value="F:metal ion binding"/>
    <property type="evidence" value="ECO:0007669"/>
    <property type="project" value="UniProtKB-KW"/>
</dbReference>
<dbReference type="AlphaFoldDB" id="A0A5J5KZS0"/>
<feature type="binding site" evidence="9">
    <location>
        <position position="285"/>
    </location>
    <ligand>
        <name>Mg(2+)</name>
        <dbReference type="ChEBI" id="CHEBI:18420"/>
    </ligand>
</feature>
<dbReference type="Pfam" id="PF00953">
    <property type="entry name" value="Glycos_transf_4"/>
    <property type="match status" value="1"/>
</dbReference>
<proteinExistence type="inferred from homology"/>
<feature type="transmembrane region" description="Helical" evidence="7">
    <location>
        <begin position="6"/>
        <end position="26"/>
    </location>
</feature>
<evidence type="ECO:0000313" key="10">
    <source>
        <dbReference type="EMBL" id="KAA9394425.1"/>
    </source>
</evidence>
<comment type="pathway">
    <text evidence="7">Cell wall biogenesis; peptidoglycan biosynthesis.</text>
</comment>
<evidence type="ECO:0000256" key="6">
    <source>
        <dbReference type="ARBA" id="ARBA00023136"/>
    </source>
</evidence>
<dbReference type="OrthoDB" id="9805475at2"/>
<dbReference type="GO" id="GO:0071555">
    <property type="term" value="P:cell wall organization"/>
    <property type="evidence" value="ECO:0007669"/>
    <property type="project" value="UniProtKB-KW"/>
</dbReference>
<dbReference type="PANTHER" id="PTHR22926">
    <property type="entry name" value="PHOSPHO-N-ACETYLMURAMOYL-PENTAPEPTIDE-TRANSFERASE"/>
    <property type="match status" value="1"/>
</dbReference>
<dbReference type="NCBIfam" id="TIGR00445">
    <property type="entry name" value="mraY"/>
    <property type="match status" value="1"/>
</dbReference>
<feature type="transmembrane region" description="Helical" evidence="7">
    <location>
        <begin position="257"/>
        <end position="274"/>
    </location>
</feature>
<evidence type="ECO:0000256" key="4">
    <source>
        <dbReference type="ARBA" id="ARBA00022692"/>
    </source>
</evidence>
<dbReference type="HAMAP" id="MF_00038">
    <property type="entry name" value="MraY"/>
    <property type="match status" value="1"/>
</dbReference>
<dbReference type="InterPro" id="IPR000715">
    <property type="entry name" value="Glycosyl_transferase_4"/>
</dbReference>
<keyword evidence="11" id="KW-1185">Reference proteome</keyword>
<keyword evidence="7" id="KW-0133">Cell shape</keyword>